<keyword evidence="6" id="KW-0812">Transmembrane</keyword>
<evidence type="ECO:0000256" key="1">
    <source>
        <dbReference type="ARBA" id="ARBA00022723"/>
    </source>
</evidence>
<dbReference type="Pfam" id="PF06839">
    <property type="entry name" value="Zn_ribbon_GRF"/>
    <property type="match status" value="1"/>
</dbReference>
<reference evidence="8 9" key="1">
    <citation type="journal article" date="2023" name="Plants (Basel)">
        <title>Bridging the Gap: Combining Genomics and Transcriptomics Approaches to Understand Stylosanthes scabra, an Orphan Legume from the Brazilian Caatinga.</title>
        <authorList>
            <person name="Ferreira-Neto J.R.C."/>
            <person name="da Silva M.D."/>
            <person name="Binneck E."/>
            <person name="de Melo N.F."/>
            <person name="da Silva R.H."/>
            <person name="de Melo A.L.T.M."/>
            <person name="Pandolfi V."/>
            <person name="Bustamante F.O."/>
            <person name="Brasileiro-Vidal A.C."/>
            <person name="Benko-Iseppon A.M."/>
        </authorList>
    </citation>
    <scope>NUCLEOTIDE SEQUENCE [LARGE SCALE GENOMIC DNA]</scope>
    <source>
        <tissue evidence="8">Leaves</tissue>
    </source>
</reference>
<keyword evidence="1" id="KW-0479">Metal-binding</keyword>
<evidence type="ECO:0000256" key="2">
    <source>
        <dbReference type="ARBA" id="ARBA00022771"/>
    </source>
</evidence>
<keyword evidence="6" id="KW-1133">Transmembrane helix</keyword>
<evidence type="ECO:0000313" key="8">
    <source>
        <dbReference type="EMBL" id="MED6176053.1"/>
    </source>
</evidence>
<dbReference type="Proteomes" id="UP001341840">
    <property type="component" value="Unassembled WGS sequence"/>
</dbReference>
<protein>
    <recommendedName>
        <fullName evidence="7">GRF-type domain-containing protein</fullName>
    </recommendedName>
</protein>
<feature type="transmembrane region" description="Helical" evidence="6">
    <location>
        <begin position="129"/>
        <end position="148"/>
    </location>
</feature>
<comment type="caution">
    <text evidence="8">The sequence shown here is derived from an EMBL/GenBank/DDBJ whole genome shotgun (WGS) entry which is preliminary data.</text>
</comment>
<evidence type="ECO:0000313" key="9">
    <source>
        <dbReference type="Proteomes" id="UP001341840"/>
    </source>
</evidence>
<proteinExistence type="predicted"/>
<sequence length="180" mass="20738">MESDGAATSSRRSERSSSTQGVYMPSLGEEMDGVAPKCRCGVYAILYLSKTSSNPNRLFFGCPFFKGKLPNCKFFMWLDQYTAKIGKASARNCGEGVEDVTDHFSRMEHEWRFSELEKKIACLEQRKENMYMCYIMGLFLFLIAVYIARKMEKGSLQIKKRNWEAKQNKDSMHMRLTKGL</sequence>
<keyword evidence="2 4" id="KW-0863">Zinc-finger</keyword>
<dbReference type="PANTHER" id="PTHR33680">
    <property type="entry name" value="OS07G0190500 PROTEIN"/>
    <property type="match status" value="1"/>
</dbReference>
<keyword evidence="9" id="KW-1185">Reference proteome</keyword>
<evidence type="ECO:0000256" key="3">
    <source>
        <dbReference type="ARBA" id="ARBA00022833"/>
    </source>
</evidence>
<dbReference type="InterPro" id="IPR010666">
    <property type="entry name" value="Znf_GRF"/>
</dbReference>
<feature type="domain" description="GRF-type" evidence="7">
    <location>
        <begin position="38"/>
        <end position="81"/>
    </location>
</feature>
<evidence type="ECO:0000256" key="4">
    <source>
        <dbReference type="PROSITE-ProRule" id="PRU01343"/>
    </source>
</evidence>
<keyword evidence="3" id="KW-0862">Zinc</keyword>
<dbReference type="PROSITE" id="PS51999">
    <property type="entry name" value="ZF_GRF"/>
    <property type="match status" value="1"/>
</dbReference>
<evidence type="ECO:0000256" key="5">
    <source>
        <dbReference type="SAM" id="MobiDB-lite"/>
    </source>
</evidence>
<dbReference type="PANTHER" id="PTHR33680:SF1">
    <property type="entry name" value="OS05G0489500 PROTEIN"/>
    <property type="match status" value="1"/>
</dbReference>
<evidence type="ECO:0000256" key="6">
    <source>
        <dbReference type="SAM" id="Phobius"/>
    </source>
</evidence>
<feature type="region of interest" description="Disordered" evidence="5">
    <location>
        <begin position="1"/>
        <end position="25"/>
    </location>
</feature>
<accession>A0ABU6VTR1</accession>
<dbReference type="EMBL" id="JASCZI010152396">
    <property type="protein sequence ID" value="MED6176053.1"/>
    <property type="molecule type" value="Genomic_DNA"/>
</dbReference>
<name>A0ABU6VTR1_9FABA</name>
<gene>
    <name evidence="8" type="ORF">PIB30_084249</name>
</gene>
<organism evidence="8 9">
    <name type="scientific">Stylosanthes scabra</name>
    <dbReference type="NCBI Taxonomy" id="79078"/>
    <lineage>
        <taxon>Eukaryota</taxon>
        <taxon>Viridiplantae</taxon>
        <taxon>Streptophyta</taxon>
        <taxon>Embryophyta</taxon>
        <taxon>Tracheophyta</taxon>
        <taxon>Spermatophyta</taxon>
        <taxon>Magnoliopsida</taxon>
        <taxon>eudicotyledons</taxon>
        <taxon>Gunneridae</taxon>
        <taxon>Pentapetalae</taxon>
        <taxon>rosids</taxon>
        <taxon>fabids</taxon>
        <taxon>Fabales</taxon>
        <taxon>Fabaceae</taxon>
        <taxon>Papilionoideae</taxon>
        <taxon>50 kb inversion clade</taxon>
        <taxon>dalbergioids sensu lato</taxon>
        <taxon>Dalbergieae</taxon>
        <taxon>Pterocarpus clade</taxon>
        <taxon>Stylosanthes</taxon>
    </lineage>
</organism>
<keyword evidence="6" id="KW-0472">Membrane</keyword>
<evidence type="ECO:0000259" key="7">
    <source>
        <dbReference type="PROSITE" id="PS51999"/>
    </source>
</evidence>